<feature type="compositionally biased region" description="Polar residues" evidence="1">
    <location>
        <begin position="14"/>
        <end position="23"/>
    </location>
</feature>
<name>A0AAN8TZW2_SOLBU</name>
<comment type="caution">
    <text evidence="2">The sequence shown here is derived from an EMBL/GenBank/DDBJ whole genome shotgun (WGS) entry which is preliminary data.</text>
</comment>
<dbReference type="AlphaFoldDB" id="A0AAN8TZW2"/>
<dbReference type="EMBL" id="JBANQN010000003">
    <property type="protein sequence ID" value="KAK6795859.1"/>
    <property type="molecule type" value="Genomic_DNA"/>
</dbReference>
<feature type="region of interest" description="Disordered" evidence="1">
    <location>
        <begin position="1"/>
        <end position="40"/>
    </location>
</feature>
<accession>A0AAN8TZW2</accession>
<protein>
    <submittedName>
        <fullName evidence="2">Uncharacterized protein</fullName>
    </submittedName>
</protein>
<reference evidence="2 3" key="1">
    <citation type="submission" date="2024-02" db="EMBL/GenBank/DDBJ databases">
        <title>de novo genome assembly of Solanum bulbocastanum strain 11H21.</title>
        <authorList>
            <person name="Hosaka A.J."/>
        </authorList>
    </citation>
    <scope>NUCLEOTIDE SEQUENCE [LARGE SCALE GENOMIC DNA]</scope>
    <source>
        <tissue evidence="2">Young leaves</tissue>
    </source>
</reference>
<sequence>MGKRGRARKDEAQKNTSVGGATPSQESQQQEAVASLRSGRVLRMKQEPKLTMVQLYRRHWVLRHQILHLPIPGIKLECH</sequence>
<dbReference type="Proteomes" id="UP001371456">
    <property type="component" value="Unassembled WGS sequence"/>
</dbReference>
<keyword evidence="3" id="KW-1185">Reference proteome</keyword>
<evidence type="ECO:0000313" key="3">
    <source>
        <dbReference type="Proteomes" id="UP001371456"/>
    </source>
</evidence>
<evidence type="ECO:0000256" key="1">
    <source>
        <dbReference type="SAM" id="MobiDB-lite"/>
    </source>
</evidence>
<organism evidence="2 3">
    <name type="scientific">Solanum bulbocastanum</name>
    <name type="common">Wild potato</name>
    <dbReference type="NCBI Taxonomy" id="147425"/>
    <lineage>
        <taxon>Eukaryota</taxon>
        <taxon>Viridiplantae</taxon>
        <taxon>Streptophyta</taxon>
        <taxon>Embryophyta</taxon>
        <taxon>Tracheophyta</taxon>
        <taxon>Spermatophyta</taxon>
        <taxon>Magnoliopsida</taxon>
        <taxon>eudicotyledons</taxon>
        <taxon>Gunneridae</taxon>
        <taxon>Pentapetalae</taxon>
        <taxon>asterids</taxon>
        <taxon>lamiids</taxon>
        <taxon>Solanales</taxon>
        <taxon>Solanaceae</taxon>
        <taxon>Solanoideae</taxon>
        <taxon>Solaneae</taxon>
        <taxon>Solanum</taxon>
    </lineage>
</organism>
<gene>
    <name evidence="2" type="ORF">RDI58_009314</name>
</gene>
<proteinExistence type="predicted"/>
<evidence type="ECO:0000313" key="2">
    <source>
        <dbReference type="EMBL" id="KAK6795859.1"/>
    </source>
</evidence>